<name>A0A6A5U3K9_9PLEO</name>
<gene>
    <name evidence="1" type="ORF">CC80DRAFT_406828</name>
</gene>
<proteinExistence type="predicted"/>
<dbReference type="InterPro" id="IPR027417">
    <property type="entry name" value="P-loop_NTPase"/>
</dbReference>
<evidence type="ECO:0000313" key="2">
    <source>
        <dbReference type="Proteomes" id="UP000800035"/>
    </source>
</evidence>
<sequence length="71" mass="7867">RKYPPLGQVIVYCDIVAKTEQLVEVLGCVYYYCNVGSSREKQALVEQLMGGQQQVFTAMNALGLRVDAPTI</sequence>
<dbReference type="SUPFAM" id="SSF52540">
    <property type="entry name" value="P-loop containing nucleoside triphosphate hydrolases"/>
    <property type="match status" value="1"/>
</dbReference>
<dbReference type="AlphaFoldDB" id="A0A6A5U3K9"/>
<reference evidence="1" key="1">
    <citation type="journal article" date="2020" name="Stud. Mycol.">
        <title>101 Dothideomycetes genomes: a test case for predicting lifestyles and emergence of pathogens.</title>
        <authorList>
            <person name="Haridas S."/>
            <person name="Albert R."/>
            <person name="Binder M."/>
            <person name="Bloem J."/>
            <person name="Labutti K."/>
            <person name="Salamov A."/>
            <person name="Andreopoulos B."/>
            <person name="Baker S."/>
            <person name="Barry K."/>
            <person name="Bills G."/>
            <person name="Bluhm B."/>
            <person name="Cannon C."/>
            <person name="Castanera R."/>
            <person name="Culley D."/>
            <person name="Daum C."/>
            <person name="Ezra D."/>
            <person name="Gonzalez J."/>
            <person name="Henrissat B."/>
            <person name="Kuo A."/>
            <person name="Liang C."/>
            <person name="Lipzen A."/>
            <person name="Lutzoni F."/>
            <person name="Magnuson J."/>
            <person name="Mondo S."/>
            <person name="Nolan M."/>
            <person name="Ohm R."/>
            <person name="Pangilinan J."/>
            <person name="Park H.-J."/>
            <person name="Ramirez L."/>
            <person name="Alfaro M."/>
            <person name="Sun H."/>
            <person name="Tritt A."/>
            <person name="Yoshinaga Y."/>
            <person name="Zwiers L.-H."/>
            <person name="Turgeon B."/>
            <person name="Goodwin S."/>
            <person name="Spatafora J."/>
            <person name="Crous P."/>
            <person name="Grigoriev I."/>
        </authorList>
    </citation>
    <scope>NUCLEOTIDE SEQUENCE</scope>
    <source>
        <strain evidence="1">CBS 675.92</strain>
    </source>
</reference>
<feature type="non-terminal residue" evidence="1">
    <location>
        <position position="1"/>
    </location>
</feature>
<keyword evidence="2" id="KW-1185">Reference proteome</keyword>
<accession>A0A6A5U3K9</accession>
<dbReference type="OrthoDB" id="3925403at2759"/>
<dbReference type="Proteomes" id="UP000800035">
    <property type="component" value="Unassembled WGS sequence"/>
</dbReference>
<organism evidence="1 2">
    <name type="scientific">Byssothecium circinans</name>
    <dbReference type="NCBI Taxonomy" id="147558"/>
    <lineage>
        <taxon>Eukaryota</taxon>
        <taxon>Fungi</taxon>
        <taxon>Dikarya</taxon>
        <taxon>Ascomycota</taxon>
        <taxon>Pezizomycotina</taxon>
        <taxon>Dothideomycetes</taxon>
        <taxon>Pleosporomycetidae</taxon>
        <taxon>Pleosporales</taxon>
        <taxon>Massarineae</taxon>
        <taxon>Massarinaceae</taxon>
        <taxon>Byssothecium</taxon>
    </lineage>
</organism>
<evidence type="ECO:0000313" key="1">
    <source>
        <dbReference type="EMBL" id="KAF1959481.1"/>
    </source>
</evidence>
<protein>
    <submittedName>
        <fullName evidence="1">Uncharacterized protein</fullName>
    </submittedName>
</protein>
<dbReference type="EMBL" id="ML976985">
    <property type="protein sequence ID" value="KAF1959481.1"/>
    <property type="molecule type" value="Genomic_DNA"/>
</dbReference>